<dbReference type="OrthoDB" id="71260at2759"/>
<feature type="chain" id="PRO_5029602378" evidence="1">
    <location>
        <begin position="20"/>
        <end position="307"/>
    </location>
</feature>
<feature type="signal peptide" evidence="1">
    <location>
        <begin position="1"/>
        <end position="19"/>
    </location>
</feature>
<accession>A0A7I8WA35</accession>
<dbReference type="EMBL" id="CAJFCJ010000024">
    <property type="protein sequence ID" value="CAD5125003.1"/>
    <property type="molecule type" value="Genomic_DNA"/>
</dbReference>
<dbReference type="Proteomes" id="UP000549394">
    <property type="component" value="Unassembled WGS sequence"/>
</dbReference>
<name>A0A7I8WA35_9ANNE</name>
<dbReference type="Gene3D" id="3.40.630.40">
    <property type="entry name" value="Zn-dependent exopeptidases"/>
    <property type="match status" value="1"/>
</dbReference>
<sequence length="307" mass="34192">MINDSLCSILFFIFHSSNGVPVLHGQDSLTTYYVGNMNLIITVPHNGQKAPVNISDRTKGCTDQNNNCVWSNNCSPQSSSCKAITIGDGYTKNIAMKCYNRVHELTGLYPHMIISELRRVKMDPNREINEATFGDPIAIQVYNDFHGFIDQAKNSFSEHGLLIDMHGQTHPEQWIELGYLISKHKLVNNILDPSTSSIKSLNSRFNNISFESLLRGSNSFGKLLNDYSYNVVPSPNNPDPTASGNYYSGGFITKTYGSSNCGNTDAIQIEAPKSIRFNSSIRNKFARDLGDVIVTFMQTYYGLAKTD</sequence>
<comment type="caution">
    <text evidence="2">The sequence shown here is derived from an EMBL/GenBank/DDBJ whole genome shotgun (WGS) entry which is preliminary data.</text>
</comment>
<keyword evidence="1" id="KW-0732">Signal</keyword>
<evidence type="ECO:0000313" key="2">
    <source>
        <dbReference type="EMBL" id="CAD5125003.1"/>
    </source>
</evidence>
<reference evidence="2 3" key="1">
    <citation type="submission" date="2020-08" db="EMBL/GenBank/DDBJ databases">
        <authorList>
            <person name="Hejnol A."/>
        </authorList>
    </citation>
    <scope>NUCLEOTIDE SEQUENCE [LARGE SCALE GENOMIC DNA]</scope>
</reference>
<organism evidence="2 3">
    <name type="scientific">Dimorphilus gyrociliatus</name>
    <dbReference type="NCBI Taxonomy" id="2664684"/>
    <lineage>
        <taxon>Eukaryota</taxon>
        <taxon>Metazoa</taxon>
        <taxon>Spiralia</taxon>
        <taxon>Lophotrochozoa</taxon>
        <taxon>Annelida</taxon>
        <taxon>Polychaeta</taxon>
        <taxon>Polychaeta incertae sedis</taxon>
        <taxon>Dinophilidae</taxon>
        <taxon>Dimorphilus</taxon>
    </lineage>
</organism>
<dbReference type="AlphaFoldDB" id="A0A7I8WA35"/>
<proteinExistence type="predicted"/>
<evidence type="ECO:0000313" key="3">
    <source>
        <dbReference type="Proteomes" id="UP000549394"/>
    </source>
</evidence>
<keyword evidence="3" id="KW-1185">Reference proteome</keyword>
<evidence type="ECO:0000256" key="1">
    <source>
        <dbReference type="SAM" id="SignalP"/>
    </source>
</evidence>
<gene>
    <name evidence="2" type="ORF">DGYR_LOCUS12459</name>
</gene>
<protein>
    <submittedName>
        <fullName evidence="2">DgyrCDS13243</fullName>
    </submittedName>
</protein>